<organism evidence="7 8">
    <name type="scientific">Lolium multiflorum</name>
    <name type="common">Italian ryegrass</name>
    <name type="synonym">Lolium perenne subsp. multiflorum</name>
    <dbReference type="NCBI Taxonomy" id="4521"/>
    <lineage>
        <taxon>Eukaryota</taxon>
        <taxon>Viridiplantae</taxon>
        <taxon>Streptophyta</taxon>
        <taxon>Embryophyta</taxon>
        <taxon>Tracheophyta</taxon>
        <taxon>Spermatophyta</taxon>
        <taxon>Magnoliopsida</taxon>
        <taxon>Liliopsida</taxon>
        <taxon>Poales</taxon>
        <taxon>Poaceae</taxon>
        <taxon>BOP clade</taxon>
        <taxon>Pooideae</taxon>
        <taxon>Poodae</taxon>
        <taxon>Poeae</taxon>
        <taxon>Poeae Chloroplast Group 2 (Poeae type)</taxon>
        <taxon>Loliodinae</taxon>
        <taxon>Loliinae</taxon>
        <taxon>Lolium</taxon>
    </lineage>
</organism>
<dbReference type="InterPro" id="IPR045055">
    <property type="entry name" value="DNA2/NAM7-like"/>
</dbReference>
<dbReference type="AlphaFoldDB" id="A0AAD8TPH5"/>
<gene>
    <name evidence="7" type="ORF">QYE76_047258</name>
</gene>
<dbReference type="PROSITE" id="PS50013">
    <property type="entry name" value="CHROMO_2"/>
    <property type="match status" value="1"/>
</dbReference>
<dbReference type="InterPro" id="IPR000953">
    <property type="entry name" value="Chromo/chromo_shadow_dom"/>
</dbReference>
<dbReference type="CDD" id="cd18808">
    <property type="entry name" value="SF1_C_Upf1"/>
    <property type="match status" value="1"/>
</dbReference>
<comment type="caution">
    <text evidence="7">The sequence shown here is derived from an EMBL/GenBank/DDBJ whole genome shotgun (WGS) entry which is preliminary data.</text>
</comment>
<dbReference type="PANTHER" id="PTHR10887">
    <property type="entry name" value="DNA2/NAM7 HELICASE FAMILY"/>
    <property type="match status" value="1"/>
</dbReference>
<feature type="region of interest" description="Disordered" evidence="5">
    <location>
        <begin position="193"/>
        <end position="214"/>
    </location>
</feature>
<feature type="compositionally biased region" description="Low complexity" evidence="5">
    <location>
        <begin position="717"/>
        <end position="727"/>
    </location>
</feature>
<dbReference type="InterPro" id="IPR023780">
    <property type="entry name" value="Chromo_domain"/>
</dbReference>
<dbReference type="InterPro" id="IPR016197">
    <property type="entry name" value="Chromo-like_dom_sf"/>
</dbReference>
<dbReference type="PANTHER" id="PTHR10887:SF435">
    <property type="entry name" value="OS02G0684150 PROTEIN"/>
    <property type="match status" value="1"/>
</dbReference>
<feature type="compositionally biased region" description="Polar residues" evidence="5">
    <location>
        <begin position="747"/>
        <end position="756"/>
    </location>
</feature>
<feature type="region of interest" description="Disordered" evidence="5">
    <location>
        <begin position="315"/>
        <end position="362"/>
    </location>
</feature>
<dbReference type="Proteomes" id="UP001231189">
    <property type="component" value="Unassembled WGS sequence"/>
</dbReference>
<dbReference type="GO" id="GO:0005694">
    <property type="term" value="C:chromosome"/>
    <property type="evidence" value="ECO:0007669"/>
    <property type="project" value="UniProtKB-ARBA"/>
</dbReference>
<feature type="region of interest" description="Disordered" evidence="5">
    <location>
        <begin position="70"/>
        <end position="92"/>
    </location>
</feature>
<feature type="compositionally biased region" description="Low complexity" evidence="5">
    <location>
        <begin position="806"/>
        <end position="823"/>
    </location>
</feature>
<evidence type="ECO:0000256" key="1">
    <source>
        <dbReference type="ARBA" id="ARBA00022741"/>
    </source>
</evidence>
<keyword evidence="4" id="KW-0067">ATP-binding</keyword>
<keyword evidence="2" id="KW-0378">Hydrolase</keyword>
<accession>A0AAD8TPH5</accession>
<feature type="compositionally biased region" description="Pro residues" evidence="5">
    <location>
        <begin position="320"/>
        <end position="335"/>
    </location>
</feature>
<dbReference type="InterPro" id="IPR041679">
    <property type="entry name" value="DNA2/NAM7-like_C"/>
</dbReference>
<keyword evidence="8" id="KW-1185">Reference proteome</keyword>
<name>A0AAD8TPH5_LOLMU</name>
<feature type="compositionally biased region" description="Polar residues" evidence="5">
    <location>
        <begin position="702"/>
        <end position="712"/>
    </location>
</feature>
<feature type="region of interest" description="Disordered" evidence="5">
    <location>
        <begin position="806"/>
        <end position="830"/>
    </location>
</feature>
<feature type="domain" description="Chromo" evidence="6">
    <location>
        <begin position="1"/>
        <end position="44"/>
    </location>
</feature>
<evidence type="ECO:0000256" key="4">
    <source>
        <dbReference type="ARBA" id="ARBA00022840"/>
    </source>
</evidence>
<dbReference type="EMBL" id="JAUUTY010000002">
    <property type="protein sequence ID" value="KAK1686410.1"/>
    <property type="molecule type" value="Genomic_DNA"/>
</dbReference>
<dbReference type="Pfam" id="PF13087">
    <property type="entry name" value="AAA_12"/>
    <property type="match status" value="1"/>
</dbReference>
<sequence length="1017" mass="109118">MVLGERWRKQEGVARSQVLVRWQGLPDAMATWEDKEDLRLRFPEHPAWGQAGSQDGGNVMDLNSDVALTSTGKQKRRLRHAGRKPARVSGPEWTPEIVTGGLRNSDFIDCGAAAALASLVSAVCCSSIRPYSSMPSPTMTPFYQSLDHTRGHNTGRVWWGPQTLAPATSLSAPLLRRRAKPVRCRRQRIHGFRSRGGGAGLSNPGGGIYSDEPAAPRAAGRRAAARRLLVVEAAELDDADVFLASDDCGGAASSGGLLDDGAAASGGVAASTTAASGVCGCAPLFLATKYFTRPAQLLSSMASALCHTTPVAGQLHHSLPSPPLPRSSAFSPPPTRSRSTPPTIHAFPSQAPKSSSAARVEPTSLPQMPCSAQILSPLSSSVTPYSPPDHLLFYRAQLRTSSRRFLGSVLLFSLEMNVSYQHLSKASCNNFTLAVQYRMHPGISKFPVSSFYGDQIADGENVLHRNYERRHLTGPMYGSYSFINIEGAKESSGKHDKSLINTIEVAAVIRIVQKLFKECVDTRSKLGVGVVSPYKGQVRAIQEKLGKTYEMHSSFTVKVRSVDGFQGAEEDIIIFSTVRSNSAGKVGFLNNLNRTNVALTRAKHSLCLWIVGNATTLVSSKTVWRKIVADAKERGCFFSANDDQDLSGAIIKAIIELDEVESLLNMDNLRIGGSHPGDSINPKSQSEDIVEEHPRQLAPSVGNLQAPDQSSADPIMSSTSSSTSSSAPPSPTLGGPVRFGSYEFTPHSDSSRSNFSDLQGNMEMTIGSVHYNVNAEGILQLLESPTSGSTSPSASSSLDLLAGLTESMSSPAPSTPRSASSMSVGSDEPMSSELTSYYCSNCDARHGLGSSDTPFICNAQYSSGEDSVGSIARRATRRTAHHQVYVANNTGSTRRGGDGDRTPRSSRRASFEDSASNRDSDYTIADEEWAAARTAVLNNTPLPAGTSVGTLNAYRSILEKNREHCRESKLPSRDVYLRQNDPASDGELHKEALPEALLGRENIDQDCPGSQKTTPEK</sequence>
<keyword evidence="3" id="KW-0347">Helicase</keyword>
<dbReference type="GO" id="GO:0005524">
    <property type="term" value="F:ATP binding"/>
    <property type="evidence" value="ECO:0007669"/>
    <property type="project" value="UniProtKB-KW"/>
</dbReference>
<dbReference type="InterPro" id="IPR027417">
    <property type="entry name" value="P-loop_NTPase"/>
</dbReference>
<evidence type="ECO:0000256" key="3">
    <source>
        <dbReference type="ARBA" id="ARBA00022806"/>
    </source>
</evidence>
<proteinExistence type="predicted"/>
<evidence type="ECO:0000259" key="6">
    <source>
        <dbReference type="PROSITE" id="PS50013"/>
    </source>
</evidence>
<feature type="compositionally biased region" description="Gly residues" evidence="5">
    <location>
        <begin position="194"/>
        <end position="208"/>
    </location>
</feature>
<feature type="compositionally biased region" description="Polar residues" evidence="5">
    <location>
        <begin position="1008"/>
        <end position="1017"/>
    </location>
</feature>
<feature type="region of interest" description="Disordered" evidence="5">
    <location>
        <begin position="887"/>
        <end position="919"/>
    </location>
</feature>
<evidence type="ECO:0000313" key="8">
    <source>
        <dbReference type="Proteomes" id="UP001231189"/>
    </source>
</evidence>
<protein>
    <recommendedName>
        <fullName evidence="6">Chromo domain-containing protein</fullName>
    </recommendedName>
</protein>
<dbReference type="FunFam" id="3.40.50.300:FF:000326">
    <property type="entry name" value="P-loop containing nucleoside triphosphate hydrolase"/>
    <property type="match status" value="1"/>
</dbReference>
<feature type="region of interest" description="Disordered" evidence="5">
    <location>
        <begin position="673"/>
        <end position="756"/>
    </location>
</feature>
<dbReference type="GO" id="GO:0016787">
    <property type="term" value="F:hydrolase activity"/>
    <property type="evidence" value="ECO:0007669"/>
    <property type="project" value="UniProtKB-KW"/>
</dbReference>
<feature type="region of interest" description="Disordered" evidence="5">
    <location>
        <begin position="968"/>
        <end position="1017"/>
    </location>
</feature>
<dbReference type="Gene3D" id="3.40.50.300">
    <property type="entry name" value="P-loop containing nucleotide triphosphate hydrolases"/>
    <property type="match status" value="1"/>
</dbReference>
<dbReference type="GO" id="GO:0004386">
    <property type="term" value="F:helicase activity"/>
    <property type="evidence" value="ECO:0007669"/>
    <property type="project" value="UniProtKB-KW"/>
</dbReference>
<dbReference type="Pfam" id="PF00385">
    <property type="entry name" value="Chromo"/>
    <property type="match status" value="1"/>
</dbReference>
<reference evidence="7" key="1">
    <citation type="submission" date="2023-07" db="EMBL/GenBank/DDBJ databases">
        <title>A chromosome-level genome assembly of Lolium multiflorum.</title>
        <authorList>
            <person name="Chen Y."/>
            <person name="Copetti D."/>
            <person name="Kolliker R."/>
            <person name="Studer B."/>
        </authorList>
    </citation>
    <scope>NUCLEOTIDE SEQUENCE</scope>
    <source>
        <strain evidence="7">02402/16</strain>
        <tissue evidence="7">Leaf</tissue>
    </source>
</reference>
<feature type="compositionally biased region" description="Basic and acidic residues" evidence="5">
    <location>
        <begin position="895"/>
        <end position="919"/>
    </location>
</feature>
<dbReference type="InterPro" id="IPR047187">
    <property type="entry name" value="SF1_C_Upf1"/>
</dbReference>
<evidence type="ECO:0000256" key="2">
    <source>
        <dbReference type="ARBA" id="ARBA00022801"/>
    </source>
</evidence>
<evidence type="ECO:0000313" key="7">
    <source>
        <dbReference type="EMBL" id="KAK1686410.1"/>
    </source>
</evidence>
<dbReference type="SUPFAM" id="SSF54160">
    <property type="entry name" value="Chromo domain-like"/>
    <property type="match status" value="1"/>
</dbReference>
<evidence type="ECO:0000256" key="5">
    <source>
        <dbReference type="SAM" id="MobiDB-lite"/>
    </source>
</evidence>
<feature type="compositionally biased region" description="Basic residues" evidence="5">
    <location>
        <begin position="73"/>
        <end position="86"/>
    </location>
</feature>
<dbReference type="SUPFAM" id="SSF52540">
    <property type="entry name" value="P-loop containing nucleoside triphosphate hydrolases"/>
    <property type="match status" value="1"/>
</dbReference>
<keyword evidence="1" id="KW-0547">Nucleotide-binding</keyword>